<dbReference type="Proteomes" id="UP000283543">
    <property type="component" value="Unassembled WGS sequence"/>
</dbReference>
<evidence type="ECO:0000313" key="7">
    <source>
        <dbReference type="EMBL" id="RHY49317.1"/>
    </source>
</evidence>
<evidence type="ECO:0000313" key="14">
    <source>
        <dbReference type="Proteomes" id="UP000283543"/>
    </source>
</evidence>
<dbReference type="EMBL" id="QUTB01006590">
    <property type="protein sequence ID" value="RHY49317.1"/>
    <property type="molecule type" value="Genomic_DNA"/>
</dbReference>
<dbReference type="RefSeq" id="XP_009845143.1">
    <property type="nucleotide sequence ID" value="XM_009846841.1"/>
</dbReference>
<reference evidence="11 12" key="3">
    <citation type="submission" date="2018-08" db="EMBL/GenBank/DDBJ databases">
        <title>Aphanomyces genome sequencing and annotation.</title>
        <authorList>
            <person name="Minardi D."/>
            <person name="Oidtmann B."/>
            <person name="Van Der Giezen M."/>
            <person name="Studholme D.J."/>
        </authorList>
    </citation>
    <scope>NUCLEOTIDE SEQUENCE [LARGE SCALE GENOMIC DNA]</scope>
    <source>
        <strain evidence="8 13">D2</strain>
        <strain evidence="9 16">FDL457</strain>
        <strain evidence="4 11">Kv</strain>
        <strain evidence="6 12">SA</strain>
        <strain evidence="7 14">Si</strain>
    </source>
</reference>
<feature type="compositionally biased region" description="Polar residues" evidence="1">
    <location>
        <begin position="221"/>
        <end position="238"/>
    </location>
</feature>
<dbReference type="EMBL" id="QUSZ01005560">
    <property type="protein sequence ID" value="RHY09166.1"/>
    <property type="molecule type" value="Genomic_DNA"/>
</dbReference>
<evidence type="ECO:0000313" key="5">
    <source>
        <dbReference type="EMBL" id="RHY09166.1"/>
    </source>
</evidence>
<dbReference type="EMBL" id="QUSZ01005560">
    <property type="protein sequence ID" value="RHY09163.1"/>
    <property type="molecule type" value="Genomic_DNA"/>
</dbReference>
<proteinExistence type="predicted"/>
<feature type="region of interest" description="Disordered" evidence="1">
    <location>
        <begin position="213"/>
        <end position="238"/>
    </location>
</feature>
<name>W4FF34_APHAT</name>
<evidence type="ECO:0000313" key="15">
    <source>
        <dbReference type="Proteomes" id="UP000284702"/>
    </source>
</evidence>
<protein>
    <submittedName>
        <fullName evidence="3">Uncharacterized protein</fullName>
    </submittedName>
</protein>
<dbReference type="Proteomes" id="UP000266643">
    <property type="component" value="Unassembled WGS sequence"/>
</dbReference>
<dbReference type="AlphaFoldDB" id="W4FF34"/>
<keyword evidence="2" id="KW-0812">Transmembrane</keyword>
<evidence type="ECO:0000313" key="11">
    <source>
        <dbReference type="Proteomes" id="UP000265427"/>
    </source>
</evidence>
<keyword evidence="2" id="KW-1133">Transmembrane helix</keyword>
<dbReference type="Proteomes" id="UP000265427">
    <property type="component" value="Unassembled WGS sequence"/>
</dbReference>
<evidence type="ECO:0000313" key="9">
    <source>
        <dbReference type="EMBL" id="RHZ28257.1"/>
    </source>
</evidence>
<evidence type="ECO:0000313" key="8">
    <source>
        <dbReference type="EMBL" id="RHY59880.1"/>
    </source>
</evidence>
<sequence length="238" mass="25725">MSNLNSSNVTLIHPICTSLASCLAFGKVSCDRASQECPPCIYTDAKGRSLCYARITGTVLCPFVNTTADCSTSNDTSSSLVLVNKTSNSFPKNKTASTYFVNTTASPDMDAAAAASHGSMSSLNVGLVVTVVVLAAAIVVMLVMWIKRSRNVSRRGIFSEPKRPHYHNNREIVHIGSNVFHSQNQNQRPHPGNNTNDYLTSINRLHTPVLGEPMTLGGGYSQDSSPVWRMSTSSNILR</sequence>
<evidence type="ECO:0000313" key="6">
    <source>
        <dbReference type="EMBL" id="RHY40119.1"/>
    </source>
</evidence>
<dbReference type="VEuPathDB" id="FungiDB:H257_17886"/>
<organism evidence="3">
    <name type="scientific">Aphanomyces astaci</name>
    <name type="common">Crayfish plague agent</name>
    <dbReference type="NCBI Taxonomy" id="112090"/>
    <lineage>
        <taxon>Eukaryota</taxon>
        <taxon>Sar</taxon>
        <taxon>Stramenopiles</taxon>
        <taxon>Oomycota</taxon>
        <taxon>Saprolegniomycetes</taxon>
        <taxon>Saprolegniales</taxon>
        <taxon>Verrucalvaceae</taxon>
        <taxon>Aphanomyces</taxon>
    </lineage>
</organism>
<feature type="transmembrane region" description="Helical" evidence="2">
    <location>
        <begin position="125"/>
        <end position="146"/>
    </location>
</feature>
<evidence type="ECO:0000313" key="10">
    <source>
        <dbReference type="EMBL" id="RQM20949.1"/>
    </source>
</evidence>
<gene>
    <name evidence="10" type="ORF">B5M09_011235</name>
    <name evidence="9" type="ORF">DYB26_005063</name>
    <name evidence="8" type="ORF">DYB30_008833</name>
    <name evidence="7" type="ORF">DYB34_009432</name>
    <name evidence="5" type="ORF">DYB36_001140</name>
    <name evidence="4" type="ORF">DYB36_001145</name>
    <name evidence="6" type="ORF">DYB38_003224</name>
    <name evidence="3" type="ORF">H257_17886</name>
</gene>
<evidence type="ECO:0000313" key="3">
    <source>
        <dbReference type="EMBL" id="ETV65348.1"/>
    </source>
</evidence>
<dbReference type="OrthoDB" id="75682at2759"/>
<reference evidence="10 15" key="2">
    <citation type="submission" date="2018-07" db="EMBL/GenBank/DDBJ databases">
        <title>Annotation of Aphanomyces astaci genome assembly.</title>
        <authorList>
            <person name="Studholme D.J."/>
        </authorList>
    </citation>
    <scope>NUCLEOTIDE SEQUENCE [LARGE SCALE GENOMIC DNA]</scope>
    <source>
        <strain evidence="10">Pc</strain>
    </source>
</reference>
<dbReference type="EMBL" id="QUTD01005735">
    <property type="protein sequence ID" value="RHY59880.1"/>
    <property type="molecule type" value="Genomic_DNA"/>
</dbReference>
<evidence type="ECO:0000256" key="1">
    <source>
        <dbReference type="SAM" id="MobiDB-lite"/>
    </source>
</evidence>
<dbReference type="Proteomes" id="UP000284702">
    <property type="component" value="Unassembled WGS sequence"/>
</dbReference>
<dbReference type="EMBL" id="QUTF01011500">
    <property type="protein sequence ID" value="RHZ28257.1"/>
    <property type="molecule type" value="Genomic_DNA"/>
</dbReference>
<keyword evidence="2" id="KW-0472">Membrane</keyword>
<evidence type="ECO:0000313" key="16">
    <source>
        <dbReference type="Proteomes" id="UP000286510"/>
    </source>
</evidence>
<dbReference type="EMBL" id="MZMZ02003695">
    <property type="protein sequence ID" value="RQM20949.1"/>
    <property type="molecule type" value="Genomic_DNA"/>
</dbReference>
<dbReference type="Proteomes" id="UP000286510">
    <property type="component" value="Unassembled WGS sequence"/>
</dbReference>
<dbReference type="EMBL" id="KI913239">
    <property type="protein sequence ID" value="ETV65348.1"/>
    <property type="molecule type" value="Genomic_DNA"/>
</dbReference>
<evidence type="ECO:0000313" key="4">
    <source>
        <dbReference type="EMBL" id="RHY09163.1"/>
    </source>
</evidence>
<keyword evidence="15" id="KW-1185">Reference proteome</keyword>
<dbReference type="Proteomes" id="UP000265716">
    <property type="component" value="Unassembled WGS sequence"/>
</dbReference>
<evidence type="ECO:0000256" key="2">
    <source>
        <dbReference type="SAM" id="Phobius"/>
    </source>
</evidence>
<accession>W4FF34</accession>
<evidence type="ECO:0000313" key="13">
    <source>
        <dbReference type="Proteomes" id="UP000266643"/>
    </source>
</evidence>
<dbReference type="GeneID" id="20819882"/>
<reference evidence="3" key="1">
    <citation type="submission" date="2013-12" db="EMBL/GenBank/DDBJ databases">
        <title>The Genome Sequence of Aphanomyces astaci APO3.</title>
        <authorList>
            <consortium name="The Broad Institute Genomics Platform"/>
            <person name="Russ C."/>
            <person name="Tyler B."/>
            <person name="van West P."/>
            <person name="Dieguez-Uribeondo J."/>
            <person name="Young S.K."/>
            <person name="Zeng Q."/>
            <person name="Gargeya S."/>
            <person name="Fitzgerald M."/>
            <person name="Abouelleil A."/>
            <person name="Alvarado L."/>
            <person name="Chapman S.B."/>
            <person name="Gainer-Dewar J."/>
            <person name="Goldberg J."/>
            <person name="Griggs A."/>
            <person name="Gujja S."/>
            <person name="Hansen M."/>
            <person name="Howarth C."/>
            <person name="Imamovic A."/>
            <person name="Ireland A."/>
            <person name="Larimer J."/>
            <person name="McCowan C."/>
            <person name="Murphy C."/>
            <person name="Pearson M."/>
            <person name="Poon T.W."/>
            <person name="Priest M."/>
            <person name="Roberts A."/>
            <person name="Saif S."/>
            <person name="Shea T."/>
            <person name="Sykes S."/>
            <person name="Wortman J."/>
            <person name="Nusbaum C."/>
            <person name="Birren B."/>
        </authorList>
    </citation>
    <scope>NUCLEOTIDE SEQUENCE [LARGE SCALE GENOMIC DNA]</scope>
    <source>
        <strain evidence="3">APO3</strain>
    </source>
</reference>
<dbReference type="EMBL" id="QUTC01010651">
    <property type="protein sequence ID" value="RHY40119.1"/>
    <property type="molecule type" value="Genomic_DNA"/>
</dbReference>
<evidence type="ECO:0000313" key="12">
    <source>
        <dbReference type="Proteomes" id="UP000265716"/>
    </source>
</evidence>